<accession>A0AAE0GB51</accession>
<dbReference type="AlphaFoldDB" id="A0AAE0GB51"/>
<gene>
    <name evidence="2" type="ORF">CYMTET_16911</name>
</gene>
<reference evidence="2 3" key="1">
    <citation type="journal article" date="2015" name="Genome Biol. Evol.">
        <title>Comparative Genomics of a Bacterivorous Green Alga Reveals Evolutionary Causalities and Consequences of Phago-Mixotrophic Mode of Nutrition.</title>
        <authorList>
            <person name="Burns J.A."/>
            <person name="Paasch A."/>
            <person name="Narechania A."/>
            <person name="Kim E."/>
        </authorList>
    </citation>
    <scope>NUCLEOTIDE SEQUENCE [LARGE SCALE GENOMIC DNA]</scope>
    <source>
        <strain evidence="2 3">PLY_AMNH</strain>
    </source>
</reference>
<evidence type="ECO:0000313" key="3">
    <source>
        <dbReference type="Proteomes" id="UP001190700"/>
    </source>
</evidence>
<feature type="compositionally biased region" description="Basic and acidic residues" evidence="1">
    <location>
        <begin position="595"/>
        <end position="609"/>
    </location>
</feature>
<feature type="compositionally biased region" description="Basic and acidic residues" evidence="1">
    <location>
        <begin position="288"/>
        <end position="305"/>
    </location>
</feature>
<organism evidence="2 3">
    <name type="scientific">Cymbomonas tetramitiformis</name>
    <dbReference type="NCBI Taxonomy" id="36881"/>
    <lineage>
        <taxon>Eukaryota</taxon>
        <taxon>Viridiplantae</taxon>
        <taxon>Chlorophyta</taxon>
        <taxon>Pyramimonadophyceae</taxon>
        <taxon>Pyramimonadales</taxon>
        <taxon>Pyramimonadaceae</taxon>
        <taxon>Cymbomonas</taxon>
    </lineage>
</organism>
<comment type="caution">
    <text evidence="2">The sequence shown here is derived from an EMBL/GenBank/DDBJ whole genome shotgun (WGS) entry which is preliminary data.</text>
</comment>
<protein>
    <submittedName>
        <fullName evidence="2">Uncharacterized protein</fullName>
    </submittedName>
</protein>
<sequence>MRAEYRRVDQRQLVDILDLQSRLREEFKALTKDYNKRTSTKTIPLAAAYYENNRDRRDDHATGDCGDTALLDLVRAMRKELSAAAHLAELVIAEMQNAYDDEDDEAFAELCDHYGKAEVHKGPTANTFASHDDRRSDGHSLRAQYSGLREISAVKFTVDPTLAARSVNFEDSKPADDPPRVPPRDPPRVPFTAEKTAKVIPNVKTTPTVVHADEPSFERWANYVSPVMDMAPTVGAHFDAFTPTADPFDETEGEGADEIENEDATAEVVSYPLSPADAEAARLRAWREHAGTPGRKKTDTYRDPDTLGGYSYLQDPKAYDDFYDSLERDATPPQPPPPRQRIGGGRKVAGQKAARERYEAVTTLVQTIYDERRDKSIAKDIRSDVLGAKDVRFKASDKDKPRLGPLVRRLTTEFETARLGVDIFDFNDETIEVHPRVNALLYHILTLIIEPDSLASTVLGGTCAEDRDGRRSLVDLIKFTVRQARSVDCQGLYRQLEYPAREDPRPILEEEQRLVLENEEEDWKPTDASRRSRMFKMLDKKFYRQLREKYAVPADLAKVSLIGLSFEIVEVYLSWCEEEDEEGLGSAAYSGGERGASRSDDVERDRGGDRGSASLLRRIAECEVRLQESEDTRVAQAKRIADLEYLVRNGSGDLSKATTRRPGGFRPGGGPLKNAKVAFDRTTRTAKMECPRCPGQHHGWYQCENKGKGVEHQPTNREVKTMALVQIFNDAAQAGAGAMRACIEQHGDPLVLEDGVVLPRQRRDLSYLGFTVEQGGSGGEDTDSDFGDDDAPASFQHISLCQPVVPRANALLASTAASRRSIVPEPRVIVTQPTGEFTGSIVTLDRVPTEAERVAECEEAIRRMKQEDLAAQQHRTFCGGFTVEPAADQGIGEHLAVQDVFGEIGCEPCERGPEPVVQLELVVLLRQVVQLELVVPMQLVVLQLVVLQSTTSTKITTTNWSSVSLLAV</sequence>
<evidence type="ECO:0000256" key="1">
    <source>
        <dbReference type="SAM" id="MobiDB-lite"/>
    </source>
</evidence>
<dbReference type="Proteomes" id="UP001190700">
    <property type="component" value="Unassembled WGS sequence"/>
</dbReference>
<feature type="compositionally biased region" description="Basic and acidic residues" evidence="1">
    <location>
        <begin position="168"/>
        <end position="187"/>
    </location>
</feature>
<proteinExistence type="predicted"/>
<keyword evidence="3" id="KW-1185">Reference proteome</keyword>
<dbReference type="EMBL" id="LGRX02007478">
    <property type="protein sequence ID" value="KAK3274934.1"/>
    <property type="molecule type" value="Genomic_DNA"/>
</dbReference>
<feature type="region of interest" description="Disordered" evidence="1">
    <location>
        <begin position="288"/>
        <end position="310"/>
    </location>
</feature>
<feature type="region of interest" description="Disordered" evidence="1">
    <location>
        <begin position="584"/>
        <end position="610"/>
    </location>
</feature>
<evidence type="ECO:0000313" key="2">
    <source>
        <dbReference type="EMBL" id="KAK3274934.1"/>
    </source>
</evidence>
<feature type="region of interest" description="Disordered" evidence="1">
    <location>
        <begin position="325"/>
        <end position="353"/>
    </location>
</feature>
<name>A0AAE0GB51_9CHLO</name>
<feature type="region of interest" description="Disordered" evidence="1">
    <location>
        <begin position="167"/>
        <end position="190"/>
    </location>
</feature>